<keyword evidence="8" id="KW-1185">Reference proteome</keyword>
<keyword evidence="2" id="KW-1003">Cell membrane</keyword>
<evidence type="ECO:0000256" key="6">
    <source>
        <dbReference type="SAM" id="Phobius"/>
    </source>
</evidence>
<comment type="caution">
    <text evidence="7">The sequence shown here is derived from an EMBL/GenBank/DDBJ whole genome shotgun (WGS) entry which is preliminary data.</text>
</comment>
<evidence type="ECO:0000256" key="1">
    <source>
        <dbReference type="ARBA" id="ARBA00004651"/>
    </source>
</evidence>
<accession>A0ABR6EZJ3</accession>
<gene>
    <name evidence="7" type="ORF">GM920_15165</name>
</gene>
<keyword evidence="5 6" id="KW-0472">Membrane</keyword>
<feature type="transmembrane region" description="Helical" evidence="6">
    <location>
        <begin position="160"/>
        <end position="180"/>
    </location>
</feature>
<dbReference type="PANTHER" id="PTHR30086">
    <property type="entry name" value="ARGININE EXPORTER PROTEIN ARGO"/>
    <property type="match status" value="1"/>
</dbReference>
<organism evidence="7 8">
    <name type="scientific">Pedobacter gandavensis</name>
    <dbReference type="NCBI Taxonomy" id="2679963"/>
    <lineage>
        <taxon>Bacteria</taxon>
        <taxon>Pseudomonadati</taxon>
        <taxon>Bacteroidota</taxon>
        <taxon>Sphingobacteriia</taxon>
        <taxon>Sphingobacteriales</taxon>
        <taxon>Sphingobacteriaceae</taxon>
        <taxon>Pedobacter</taxon>
    </lineage>
</organism>
<feature type="transmembrane region" description="Helical" evidence="6">
    <location>
        <begin position="68"/>
        <end position="89"/>
    </location>
</feature>
<keyword evidence="3 6" id="KW-0812">Transmembrane</keyword>
<evidence type="ECO:0000313" key="8">
    <source>
        <dbReference type="Proteomes" id="UP000636110"/>
    </source>
</evidence>
<feature type="transmembrane region" description="Helical" evidence="6">
    <location>
        <begin position="117"/>
        <end position="140"/>
    </location>
</feature>
<dbReference type="EMBL" id="WNXC01000005">
    <property type="protein sequence ID" value="MBB2150239.1"/>
    <property type="molecule type" value="Genomic_DNA"/>
</dbReference>
<dbReference type="Pfam" id="PF01810">
    <property type="entry name" value="LysE"/>
    <property type="match status" value="1"/>
</dbReference>
<feature type="transmembrane region" description="Helical" evidence="6">
    <location>
        <begin position="41"/>
        <end position="62"/>
    </location>
</feature>
<sequence length="211" mass="23103">MVPIQELTYFALAALVLVLSPGPNMVYLISRSITQGRNAGLVSLAGLMCGFLFHIFMVAFGLTAVLFALPHAFTLIKVIGAIYLLYLAYQSVRPNGRPLFEANTTLAHDPPARLFKIGVITTILNPKVAVFYLSLFPYFIKPAYGSVFWQSIQLGLTQVSISASINFLIVLTAAQVARFFANNPTWVKVQKWLMASVLVGMAIKMALSVAE</sequence>
<evidence type="ECO:0000256" key="3">
    <source>
        <dbReference type="ARBA" id="ARBA00022692"/>
    </source>
</evidence>
<dbReference type="Proteomes" id="UP000636110">
    <property type="component" value="Unassembled WGS sequence"/>
</dbReference>
<evidence type="ECO:0000256" key="2">
    <source>
        <dbReference type="ARBA" id="ARBA00022475"/>
    </source>
</evidence>
<evidence type="ECO:0000256" key="5">
    <source>
        <dbReference type="ARBA" id="ARBA00023136"/>
    </source>
</evidence>
<dbReference type="PANTHER" id="PTHR30086:SF20">
    <property type="entry name" value="ARGININE EXPORTER PROTEIN ARGO-RELATED"/>
    <property type="match status" value="1"/>
</dbReference>
<evidence type="ECO:0000313" key="7">
    <source>
        <dbReference type="EMBL" id="MBB2150239.1"/>
    </source>
</evidence>
<dbReference type="RefSeq" id="WP_182958981.1">
    <property type="nucleotide sequence ID" value="NZ_WNXC01000005.1"/>
</dbReference>
<protein>
    <submittedName>
        <fullName evidence="7">LysE family translocator</fullName>
    </submittedName>
</protein>
<proteinExistence type="predicted"/>
<dbReference type="PIRSF" id="PIRSF006324">
    <property type="entry name" value="LeuE"/>
    <property type="match status" value="1"/>
</dbReference>
<feature type="transmembrane region" description="Helical" evidence="6">
    <location>
        <begin position="192"/>
        <end position="210"/>
    </location>
</feature>
<dbReference type="InterPro" id="IPR001123">
    <property type="entry name" value="LeuE-type"/>
</dbReference>
<reference evidence="7 8" key="1">
    <citation type="submission" date="2019-11" db="EMBL/GenBank/DDBJ databases">
        <title>Description of Pedobacter sp. LMG 31462T.</title>
        <authorList>
            <person name="Carlier A."/>
            <person name="Qi S."/>
            <person name="Vandamme P."/>
        </authorList>
    </citation>
    <scope>NUCLEOTIDE SEQUENCE [LARGE SCALE GENOMIC DNA]</scope>
    <source>
        <strain evidence="7 8">LMG 31462</strain>
    </source>
</reference>
<keyword evidence="4 6" id="KW-1133">Transmembrane helix</keyword>
<name>A0ABR6EZJ3_9SPHI</name>
<comment type="subcellular location">
    <subcellularLocation>
        <location evidence="1">Cell membrane</location>
        <topology evidence="1">Multi-pass membrane protein</topology>
    </subcellularLocation>
</comment>
<feature type="transmembrane region" description="Helical" evidence="6">
    <location>
        <begin position="6"/>
        <end position="29"/>
    </location>
</feature>
<evidence type="ECO:0000256" key="4">
    <source>
        <dbReference type="ARBA" id="ARBA00022989"/>
    </source>
</evidence>